<evidence type="ECO:0000313" key="2">
    <source>
        <dbReference type="Proteomes" id="UP001138540"/>
    </source>
</evidence>
<dbReference type="RefSeq" id="WP_184153041.1">
    <property type="nucleotide sequence ID" value="NZ_JACHKA010000001.1"/>
</dbReference>
<dbReference type="Proteomes" id="UP001138540">
    <property type="component" value="Unassembled WGS sequence"/>
</dbReference>
<gene>
    <name evidence="1" type="ORF">HNP60_001977</name>
</gene>
<reference evidence="1 2" key="1">
    <citation type="submission" date="2020-08" db="EMBL/GenBank/DDBJ databases">
        <title>Exploring microbial biodiversity for novel pathways involved in the catabolism of aromatic compounds derived from lignin.</title>
        <authorList>
            <person name="Elkins J."/>
        </authorList>
    </citation>
    <scope>NUCLEOTIDE SEQUENCE [LARGE SCALE GENOMIC DNA]</scope>
    <source>
        <strain evidence="1 2">B1D3A</strain>
    </source>
</reference>
<organism evidence="1 2">
    <name type="scientific">Sphingobium lignivorans</name>
    <dbReference type="NCBI Taxonomy" id="2735886"/>
    <lineage>
        <taxon>Bacteria</taxon>
        <taxon>Pseudomonadati</taxon>
        <taxon>Pseudomonadota</taxon>
        <taxon>Alphaproteobacteria</taxon>
        <taxon>Sphingomonadales</taxon>
        <taxon>Sphingomonadaceae</taxon>
        <taxon>Sphingobium</taxon>
    </lineage>
</organism>
<evidence type="ECO:0000313" key="1">
    <source>
        <dbReference type="EMBL" id="MBB5986003.1"/>
    </source>
</evidence>
<accession>A0ABR6NHK7</accession>
<proteinExistence type="predicted"/>
<keyword evidence="2" id="KW-1185">Reference proteome</keyword>
<dbReference type="EMBL" id="JACHKA010000001">
    <property type="protein sequence ID" value="MBB5986003.1"/>
    <property type="molecule type" value="Genomic_DNA"/>
</dbReference>
<comment type="caution">
    <text evidence="1">The sequence shown here is derived from an EMBL/GenBank/DDBJ whole genome shotgun (WGS) entry which is preliminary data.</text>
</comment>
<sequence>MFTVEYHSGGLLRQTHNGVPAYKHRSMARIPDFSVLAPSLAPTVRQALQRASWDIECADMLRC</sequence>
<protein>
    <submittedName>
        <fullName evidence="1">Deoxyxylulose-5-phosphate synthase</fullName>
    </submittedName>
</protein>
<name>A0ABR6NHK7_9SPHN</name>